<dbReference type="RefSeq" id="WP_196102307.1">
    <property type="nucleotide sequence ID" value="NZ_CP064942.1"/>
</dbReference>
<dbReference type="Proteomes" id="UP000594800">
    <property type="component" value="Chromosome"/>
</dbReference>
<dbReference type="CDD" id="cd13400">
    <property type="entry name" value="LT_IagB-like"/>
    <property type="match status" value="1"/>
</dbReference>
<dbReference type="KEGG" id="poz:I0K15_14995"/>
<dbReference type="InterPro" id="IPR023346">
    <property type="entry name" value="Lysozyme-like_dom_sf"/>
</dbReference>
<name>A0A7S9LQ80_9RHOB</name>
<proteinExistence type="inferred from homology"/>
<dbReference type="SUPFAM" id="SSF53955">
    <property type="entry name" value="Lysozyme-like"/>
    <property type="match status" value="1"/>
</dbReference>
<dbReference type="AlphaFoldDB" id="A0A7S9LQ80"/>
<feature type="chain" id="PRO_5032908844" evidence="2">
    <location>
        <begin position="22"/>
        <end position="205"/>
    </location>
</feature>
<evidence type="ECO:0000256" key="1">
    <source>
        <dbReference type="ARBA" id="ARBA00009387"/>
    </source>
</evidence>
<evidence type="ECO:0000313" key="4">
    <source>
        <dbReference type="EMBL" id="QPH53096.1"/>
    </source>
</evidence>
<keyword evidence="5" id="KW-1185">Reference proteome</keyword>
<gene>
    <name evidence="4" type="ORF">I0K15_14995</name>
</gene>
<dbReference type="Pfam" id="PF01464">
    <property type="entry name" value="SLT"/>
    <property type="match status" value="1"/>
</dbReference>
<comment type="similarity">
    <text evidence="1">Belongs to the virb1 family.</text>
</comment>
<dbReference type="EMBL" id="CP064942">
    <property type="protein sequence ID" value="QPH53096.1"/>
    <property type="molecule type" value="Genomic_DNA"/>
</dbReference>
<evidence type="ECO:0000259" key="3">
    <source>
        <dbReference type="Pfam" id="PF01464"/>
    </source>
</evidence>
<evidence type="ECO:0000313" key="5">
    <source>
        <dbReference type="Proteomes" id="UP000594800"/>
    </source>
</evidence>
<reference evidence="4 5" key="1">
    <citation type="submission" date="2020-11" db="EMBL/GenBank/DDBJ databases">
        <title>Description of Pontivivens ytuae sp. nov. isolated from deep sea sediment of Mariana Trench.</title>
        <authorList>
            <person name="Wang Z."/>
            <person name="Sun Q.-L."/>
            <person name="Xu X.-D."/>
            <person name="Tang Y.-Z."/>
            <person name="Zhang J."/>
        </authorList>
    </citation>
    <scope>NUCLEOTIDE SEQUENCE [LARGE SCALE GENOMIC DNA]</scope>
    <source>
        <strain evidence="4 5">MT2928</strain>
    </source>
</reference>
<organism evidence="4 5">
    <name type="scientific">Pontivivens ytuae</name>
    <dbReference type="NCBI Taxonomy" id="2789856"/>
    <lineage>
        <taxon>Bacteria</taxon>
        <taxon>Pseudomonadati</taxon>
        <taxon>Pseudomonadota</taxon>
        <taxon>Alphaproteobacteria</taxon>
        <taxon>Rhodobacterales</taxon>
        <taxon>Paracoccaceae</taxon>
        <taxon>Pontivivens</taxon>
    </lineage>
</organism>
<sequence length="205" mass="22755">MALRLFLTLAFLAARPLWADAALCDHAAATAARAHDVPLDVMRAITRTETGRPVDGALQPWPWTVNMEGAGHWFDTRAEAVAFARRHHNRGARSYDVGCFQLNWRWHGEAFASLDQMFEPQANADYAARYLRQHYERFGNWTEAAGRYHSGTPVHAERYATRFDDIRGGLSDAPPAPPGPQRTASLLRAANGPLLIAARGPLLGR</sequence>
<accession>A0A7S9LQ80</accession>
<keyword evidence="2" id="KW-0732">Signal</keyword>
<dbReference type="InterPro" id="IPR008258">
    <property type="entry name" value="Transglycosylase_SLT_dom_1"/>
</dbReference>
<feature type="domain" description="Transglycosylase SLT" evidence="3">
    <location>
        <begin position="94"/>
        <end position="153"/>
    </location>
</feature>
<protein>
    <submittedName>
        <fullName evidence="4">Lytic transglycosylase domain-containing protein</fullName>
    </submittedName>
</protein>
<dbReference type="Gene3D" id="1.10.530.10">
    <property type="match status" value="1"/>
</dbReference>
<feature type="signal peptide" evidence="2">
    <location>
        <begin position="1"/>
        <end position="21"/>
    </location>
</feature>
<evidence type="ECO:0000256" key="2">
    <source>
        <dbReference type="SAM" id="SignalP"/>
    </source>
</evidence>